<feature type="transmembrane region" description="Helical" evidence="2">
    <location>
        <begin position="12"/>
        <end position="31"/>
    </location>
</feature>
<dbReference type="InterPro" id="IPR027463">
    <property type="entry name" value="AcrB_DN_DC_subdom"/>
</dbReference>
<gene>
    <name evidence="3" type="ORF">BRCON_0454</name>
</gene>
<accession>A0A2Z4Y256</accession>
<dbReference type="Gene3D" id="3.30.70.1430">
    <property type="entry name" value="Multidrug efflux transporter AcrB pore domain"/>
    <property type="match status" value="3"/>
</dbReference>
<feature type="transmembrane region" description="Helical" evidence="2">
    <location>
        <begin position="360"/>
        <end position="380"/>
    </location>
</feature>
<feature type="transmembrane region" description="Helical" evidence="2">
    <location>
        <begin position="1176"/>
        <end position="1193"/>
    </location>
</feature>
<feature type="transmembrane region" description="Helical" evidence="2">
    <location>
        <begin position="386"/>
        <end position="407"/>
    </location>
</feature>
<evidence type="ECO:0000313" key="3">
    <source>
        <dbReference type="EMBL" id="AXA35231.1"/>
    </source>
</evidence>
<dbReference type="Gene3D" id="3.30.70.1320">
    <property type="entry name" value="Multidrug efflux transporter AcrB pore domain like"/>
    <property type="match status" value="1"/>
</dbReference>
<dbReference type="SUPFAM" id="SSF82866">
    <property type="entry name" value="Multidrug efflux transporter AcrB transmembrane domain"/>
    <property type="match status" value="2"/>
</dbReference>
<protein>
    <recommendedName>
        <fullName evidence="5">Cobalt-zinc-cadmium resistance protein CzcA</fullName>
    </recommendedName>
</protein>
<dbReference type="Pfam" id="PF00873">
    <property type="entry name" value="ACR_tran"/>
    <property type="match status" value="3"/>
</dbReference>
<feature type="region of interest" description="Disordered" evidence="1">
    <location>
        <begin position="1030"/>
        <end position="1096"/>
    </location>
</feature>
<dbReference type="PANTHER" id="PTHR32063:SF19">
    <property type="entry name" value="CATION EFFLUX SYSTEM PROTEIN CUSA"/>
    <property type="match status" value="1"/>
</dbReference>
<dbReference type="Gene3D" id="3.30.2090.10">
    <property type="entry name" value="Multidrug efflux transporter AcrB TolC docking domain, DN and DC subdomains"/>
    <property type="match status" value="3"/>
</dbReference>
<reference evidence="3 4" key="1">
    <citation type="submission" date="2018-05" db="EMBL/GenBank/DDBJ databases">
        <title>A metagenomic window into the 2 km-deep terrestrial subsurface aquifer revealed taxonomically and functionally diverse microbial community comprising novel uncultured bacterial lineages.</title>
        <authorList>
            <person name="Kadnikov V.V."/>
            <person name="Mardanov A.V."/>
            <person name="Beletsky A.V."/>
            <person name="Banks D."/>
            <person name="Pimenov N.V."/>
            <person name="Frank Y.A."/>
            <person name="Karnachuk O.V."/>
            <person name="Ravin N.V."/>
        </authorList>
    </citation>
    <scope>NUCLEOTIDE SEQUENCE [LARGE SCALE GENOMIC DNA]</scope>
    <source>
        <strain evidence="3">BY</strain>
    </source>
</reference>
<feature type="transmembrane region" description="Helical" evidence="2">
    <location>
        <begin position="1200"/>
        <end position="1220"/>
    </location>
</feature>
<dbReference type="GO" id="GO:0005886">
    <property type="term" value="C:plasma membrane"/>
    <property type="evidence" value="ECO:0007669"/>
    <property type="project" value="TreeGrafter"/>
</dbReference>
<keyword evidence="2" id="KW-1133">Transmembrane helix</keyword>
<evidence type="ECO:0000256" key="2">
    <source>
        <dbReference type="SAM" id="Phobius"/>
    </source>
</evidence>
<feature type="transmembrane region" description="Helical" evidence="2">
    <location>
        <begin position="442"/>
        <end position="461"/>
    </location>
</feature>
<dbReference type="GO" id="GO:0042910">
    <property type="term" value="F:xenobiotic transmembrane transporter activity"/>
    <property type="evidence" value="ECO:0007669"/>
    <property type="project" value="TreeGrafter"/>
</dbReference>
<dbReference type="Gene3D" id="3.30.70.1440">
    <property type="entry name" value="Multidrug efflux transporter AcrB pore domain"/>
    <property type="match status" value="2"/>
</dbReference>
<dbReference type="Proteomes" id="UP000262583">
    <property type="component" value="Chromosome"/>
</dbReference>
<dbReference type="SUPFAM" id="SSF82693">
    <property type="entry name" value="Multidrug efflux transporter AcrB pore domain, PN1, PN2, PC1 and PC2 subdomains"/>
    <property type="match status" value="2"/>
</dbReference>
<feature type="compositionally biased region" description="Polar residues" evidence="1">
    <location>
        <begin position="1042"/>
        <end position="1072"/>
    </location>
</feature>
<evidence type="ECO:0000256" key="1">
    <source>
        <dbReference type="SAM" id="MobiDB-lite"/>
    </source>
</evidence>
<feature type="transmembrane region" description="Helical" evidence="2">
    <location>
        <begin position="1316"/>
        <end position="1338"/>
    </location>
</feature>
<feature type="transmembrane region" description="Helical" evidence="2">
    <location>
        <begin position="528"/>
        <end position="546"/>
    </location>
</feature>
<organism evidence="3 4">
    <name type="scientific">Sumerlaea chitinivorans</name>
    <dbReference type="NCBI Taxonomy" id="2250252"/>
    <lineage>
        <taxon>Bacteria</taxon>
        <taxon>Candidatus Sumerlaeota</taxon>
        <taxon>Candidatus Sumerlaeia</taxon>
        <taxon>Candidatus Sumerlaeales</taxon>
        <taxon>Candidatus Sumerlaeaceae</taxon>
        <taxon>Candidatus Sumerlaea</taxon>
    </lineage>
</organism>
<feature type="transmembrane region" description="Helical" evidence="2">
    <location>
        <begin position="337"/>
        <end position="353"/>
    </location>
</feature>
<proteinExistence type="predicted"/>
<dbReference type="InterPro" id="IPR001036">
    <property type="entry name" value="Acrflvin-R"/>
</dbReference>
<name>A0A2Z4Y256_SUMC1</name>
<dbReference type="PANTHER" id="PTHR32063">
    <property type="match status" value="1"/>
</dbReference>
<dbReference type="SUPFAM" id="SSF82714">
    <property type="entry name" value="Multidrug efflux transporter AcrB TolC docking domain, DN and DC subdomains"/>
    <property type="match status" value="2"/>
</dbReference>
<feature type="transmembrane region" description="Helical" evidence="2">
    <location>
        <begin position="1285"/>
        <end position="1304"/>
    </location>
</feature>
<sequence length="1366" mass="150838">MIERIIEYSIRTPAVVLILTLGLAVAGIWSLSRTPIDAIPDLSENQVIVFADWMGRSPKEIEEQITYPLSVNLQGLAGVKAIRSSSEFNFSMLNIIFDDSVDFYFARTRVLERLALASAFLPPGVVPYLAPDATALGQVFWYTIEGDGYDLSELRTIQDWFVRYQLNAVPGVAQVSSVGGFAKEYQVDVTPERLRAYNITLGQLMNALASSNLSVGGRVIHKGKAEYLVRSVGWITSLDDIRNTVIETRNGVPIRVGDVATVTVGPQFQRSVLEKDGRQVVGGVVLMRFGENPLEITRRVREKIREIEKGLPPGVRIVPFYDRTPLIEGAIQTVRRTLIEELIVAALAVLLILKHFRSAFIICATLLLAVLASFVMMKLFNIPSNIMSLAGIAISIGILVDQAIVMVENASHYLVRRFGSQPIRGNVTELLIQPCREVGRPIFFSVLIMIVSFLPVFALSGMEGKLFHPLAYTKTFALVGVALISITFVPAAIGLFLRGRLIREEDSAIVRGFIEVYKPVLSFLMPRVRLVSVLFVILCAIGLYLARHTGREFMPPLDEGTILDMPVTAPRISVTQAVDDLKVRDALLRGFPEVESVVGKAGRADTPTDPSPLDMVETIVNLRPKERWPKRMLKFEDAEQLTRFALAELALAKGSALTTQTLVTDSTINKITMNALAQFDATMRHEASSKIAQFEPDLKIEVQSAIAQAILEEIDRANGWIKTPDRESRETLKREIVRLDLPFPLTSRDISSVASTVFETLTKEGWIKDRHSALTASPSLLTKIRRFSREVFTGRAWSLEEHLESVVETQTARMWRSHIRDLNQHLYDLGASAFAQAVAKEMATELSPKMDLSSNTLHTLQEKLQTRFSEKVFLWQKAKADLLQELDTVVRMPGWANIWTQPIINRIDMLATGVRTQVGVKVFGRSVEQIDSVSRQVVEVLRNIPGAVDVVADQNVGKGYVEIEVDRERAARYGVSINDIQDVIEVALGGKPLTTVIDGRNRYPLRLRYARDYRDDEASLRNILIPAKGTSSSGATLPAGSVPSTGMTNPSDPTMRSDSPGGNSAASMNEGSSAGPREVMPQVTGGGAMPTSSLGPSVTLGDVADVRIVEGPVMIKSENGLLRSYVQLNVRGRDLVGFVEEAKRAVEERVKLPEGAYLEWSGQFEHQLRARKTLQIVFPTVLLLIFVILYITYRDFGDAVLMMLAVPGALAGGVLFQTLFGFNFSVAVWVGYIACFGMATETGIIMLVYLRDAIEQRGGLAAIRSPEELSKSVLEGAVHRLRPKLLTEATAIIGLAPMLWAHGVGAEVIRPMAAPVLGGLLVADEVIDLFLPVLFYHLRLWRWKKLRDAGLLHNSSAPQVDERSAF</sequence>
<feature type="transmembrane region" description="Helical" evidence="2">
    <location>
        <begin position="1226"/>
        <end position="1250"/>
    </location>
</feature>
<evidence type="ECO:0000313" key="4">
    <source>
        <dbReference type="Proteomes" id="UP000262583"/>
    </source>
</evidence>
<evidence type="ECO:0008006" key="5">
    <source>
        <dbReference type="Google" id="ProtNLM"/>
    </source>
</evidence>
<dbReference type="Gene3D" id="1.20.1640.10">
    <property type="entry name" value="Multidrug efflux transporter AcrB transmembrane domain"/>
    <property type="match status" value="3"/>
</dbReference>
<dbReference type="KEGG" id="schv:BRCON_0454"/>
<dbReference type="PRINTS" id="PR00702">
    <property type="entry name" value="ACRIFLAVINRP"/>
</dbReference>
<keyword evidence="2" id="KW-0812">Transmembrane</keyword>
<keyword evidence="2" id="KW-0472">Membrane</keyword>
<feature type="transmembrane region" description="Helical" evidence="2">
    <location>
        <begin position="476"/>
        <end position="497"/>
    </location>
</feature>
<dbReference type="EMBL" id="CP030759">
    <property type="protein sequence ID" value="AXA35231.1"/>
    <property type="molecule type" value="Genomic_DNA"/>
</dbReference>